<comment type="caution">
    <text evidence="1">The sequence shown here is derived from an EMBL/GenBank/DDBJ whole genome shotgun (WGS) entry which is preliminary data.</text>
</comment>
<gene>
    <name evidence="1" type="ORF">IEO21_09744</name>
</gene>
<protein>
    <submittedName>
        <fullName evidence="1">Uncharacterized protein</fullName>
    </submittedName>
</protein>
<evidence type="ECO:0000313" key="2">
    <source>
        <dbReference type="Proteomes" id="UP000639403"/>
    </source>
</evidence>
<dbReference type="AlphaFoldDB" id="A0A8H7NTX8"/>
<name>A0A8H7NTX8_9APHY</name>
<reference evidence="1" key="1">
    <citation type="submission" date="2020-11" db="EMBL/GenBank/DDBJ databases">
        <authorList>
            <person name="Koelle M."/>
            <person name="Horta M.A.C."/>
            <person name="Nowrousian M."/>
            <person name="Ohm R.A."/>
            <person name="Benz P."/>
            <person name="Pilgard A."/>
        </authorList>
    </citation>
    <scope>NUCLEOTIDE SEQUENCE</scope>
    <source>
        <strain evidence="1">FPRL280</strain>
    </source>
</reference>
<dbReference type="Proteomes" id="UP000639403">
    <property type="component" value="Unassembled WGS sequence"/>
</dbReference>
<accession>A0A8H7NTX8</accession>
<sequence>MKDTGGVQLIFTKAMVSSAQI</sequence>
<evidence type="ECO:0000313" key="1">
    <source>
        <dbReference type="EMBL" id="KAF9803157.1"/>
    </source>
</evidence>
<dbReference type="EMBL" id="JADOXO010000526">
    <property type="protein sequence ID" value="KAF9803157.1"/>
    <property type="molecule type" value="Genomic_DNA"/>
</dbReference>
<reference evidence="1" key="2">
    <citation type="journal article" name="Front. Microbiol.">
        <title>Degradative Capacity of Two Strains of Rhodonia placenta: From Phenotype to Genotype.</title>
        <authorList>
            <person name="Kolle M."/>
            <person name="Horta M.A.C."/>
            <person name="Nowrousian M."/>
            <person name="Ohm R.A."/>
            <person name="Benz J.P."/>
            <person name="Pilgard A."/>
        </authorList>
    </citation>
    <scope>NUCLEOTIDE SEQUENCE</scope>
    <source>
        <strain evidence="1">FPRL280</strain>
    </source>
</reference>
<organism evidence="1 2">
    <name type="scientific">Rhodonia placenta</name>
    <dbReference type="NCBI Taxonomy" id="104341"/>
    <lineage>
        <taxon>Eukaryota</taxon>
        <taxon>Fungi</taxon>
        <taxon>Dikarya</taxon>
        <taxon>Basidiomycota</taxon>
        <taxon>Agaricomycotina</taxon>
        <taxon>Agaricomycetes</taxon>
        <taxon>Polyporales</taxon>
        <taxon>Adustoporiaceae</taxon>
        <taxon>Rhodonia</taxon>
    </lineage>
</organism>
<proteinExistence type="predicted"/>